<evidence type="ECO:0000256" key="2">
    <source>
        <dbReference type="ARBA" id="ARBA00023239"/>
    </source>
</evidence>
<dbReference type="GO" id="GO:0006751">
    <property type="term" value="P:glutathione catabolic process"/>
    <property type="evidence" value="ECO:0007669"/>
    <property type="project" value="InterPro"/>
</dbReference>
<name>A0A4R6YRY9_9GAMM</name>
<dbReference type="EMBL" id="SNZH01000012">
    <property type="protein sequence ID" value="TDR40812.1"/>
    <property type="molecule type" value="Genomic_DNA"/>
</dbReference>
<dbReference type="PANTHER" id="PTHR12192">
    <property type="entry name" value="CATION TRANSPORT PROTEIN CHAC-RELATED"/>
    <property type="match status" value="1"/>
</dbReference>
<dbReference type="InterPro" id="IPR006840">
    <property type="entry name" value="ChaC"/>
</dbReference>
<dbReference type="AlphaFoldDB" id="A0A4R6YRY9"/>
<dbReference type="OrthoDB" id="9795692at2"/>
<evidence type="ECO:0000313" key="3">
    <source>
        <dbReference type="EMBL" id="TDR40812.1"/>
    </source>
</evidence>
<organism evidence="3 4">
    <name type="scientific">Tahibacter aquaticus</name>
    <dbReference type="NCBI Taxonomy" id="520092"/>
    <lineage>
        <taxon>Bacteria</taxon>
        <taxon>Pseudomonadati</taxon>
        <taxon>Pseudomonadota</taxon>
        <taxon>Gammaproteobacteria</taxon>
        <taxon>Lysobacterales</taxon>
        <taxon>Rhodanobacteraceae</taxon>
        <taxon>Tahibacter</taxon>
    </lineage>
</organism>
<dbReference type="CDD" id="cd06661">
    <property type="entry name" value="GGCT_like"/>
    <property type="match status" value="1"/>
</dbReference>
<dbReference type="GO" id="GO:0005737">
    <property type="term" value="C:cytoplasm"/>
    <property type="evidence" value="ECO:0007669"/>
    <property type="project" value="TreeGrafter"/>
</dbReference>
<reference evidence="3 4" key="1">
    <citation type="submission" date="2019-03" db="EMBL/GenBank/DDBJ databases">
        <title>Genomic Encyclopedia of Type Strains, Phase IV (KMG-IV): sequencing the most valuable type-strain genomes for metagenomic binning, comparative biology and taxonomic classification.</title>
        <authorList>
            <person name="Goeker M."/>
        </authorList>
    </citation>
    <scope>NUCLEOTIDE SEQUENCE [LARGE SCALE GENOMIC DNA]</scope>
    <source>
        <strain evidence="3 4">DSM 21667</strain>
    </source>
</reference>
<dbReference type="RefSeq" id="WP_133820177.1">
    <property type="nucleotide sequence ID" value="NZ_SNZH01000012.1"/>
</dbReference>
<evidence type="ECO:0000313" key="4">
    <source>
        <dbReference type="Proteomes" id="UP000295293"/>
    </source>
</evidence>
<proteinExistence type="predicted"/>
<keyword evidence="2" id="KW-0456">Lyase</keyword>
<dbReference type="InterPro" id="IPR036568">
    <property type="entry name" value="GGCT-like_sf"/>
</dbReference>
<evidence type="ECO:0000256" key="1">
    <source>
        <dbReference type="ARBA" id="ARBA00012344"/>
    </source>
</evidence>
<dbReference type="Gene3D" id="3.10.490.10">
    <property type="entry name" value="Gamma-glutamyl cyclotransferase-like"/>
    <property type="match status" value="1"/>
</dbReference>
<comment type="caution">
    <text evidence="3">The sequence shown here is derived from an EMBL/GenBank/DDBJ whole genome shotgun (WGS) entry which is preliminary data.</text>
</comment>
<dbReference type="InterPro" id="IPR013024">
    <property type="entry name" value="GGCT-like"/>
</dbReference>
<gene>
    <name evidence="3" type="ORF">DFR29_112126</name>
</gene>
<dbReference type="Proteomes" id="UP000295293">
    <property type="component" value="Unassembled WGS sequence"/>
</dbReference>
<dbReference type="EC" id="4.3.2.7" evidence="1"/>
<dbReference type="PANTHER" id="PTHR12192:SF2">
    <property type="entry name" value="GLUTATHIONE-SPECIFIC GAMMA-GLUTAMYLCYCLOTRANSFERASE 2"/>
    <property type="match status" value="1"/>
</dbReference>
<dbReference type="GO" id="GO:0061928">
    <property type="term" value="F:glutathione specific gamma-glutamylcyclotransferase activity"/>
    <property type="evidence" value="ECO:0007669"/>
    <property type="project" value="UniProtKB-EC"/>
</dbReference>
<dbReference type="SUPFAM" id="SSF110857">
    <property type="entry name" value="Gamma-glutamyl cyclotransferase-like"/>
    <property type="match status" value="1"/>
</dbReference>
<keyword evidence="4" id="KW-1185">Reference proteome</keyword>
<dbReference type="Pfam" id="PF04752">
    <property type="entry name" value="ChaC"/>
    <property type="match status" value="1"/>
</dbReference>
<accession>A0A4R6YRY9</accession>
<protein>
    <recommendedName>
        <fullName evidence="1">glutathione-specific gamma-glutamylcyclotransferase</fullName>
        <ecNumber evidence="1">4.3.2.7</ecNumber>
    </recommendedName>
</protein>
<sequence>MSEAVPVPLWLFGYGSLIYKVDFPYLQRQPAQIHGWVRRFWQGSHDHRGTPQAPGRVVTLVAQAEAVCRGMAYRITPDVFAHLDHREKNGYVREVVEFCFDDGSRVDGVVYVANPGNEAFLGAASEGEIARHIAASAGPSGANSEYLFKLAEALRELGSEDAHVFAIERELRTLVASA</sequence>